<organism evidence="4 5">
    <name type="scientific">Pararcticibacter amylolyticus</name>
    <dbReference type="NCBI Taxonomy" id="2173175"/>
    <lineage>
        <taxon>Bacteria</taxon>
        <taxon>Pseudomonadati</taxon>
        <taxon>Bacteroidota</taxon>
        <taxon>Sphingobacteriia</taxon>
        <taxon>Sphingobacteriales</taxon>
        <taxon>Sphingobacteriaceae</taxon>
        <taxon>Pararcticibacter</taxon>
    </lineage>
</organism>
<keyword evidence="3" id="KW-0812">Transmembrane</keyword>
<evidence type="ECO:0000313" key="4">
    <source>
        <dbReference type="EMBL" id="PWG82629.1"/>
    </source>
</evidence>
<keyword evidence="3" id="KW-1133">Transmembrane helix</keyword>
<evidence type="ECO:0000313" key="5">
    <source>
        <dbReference type="Proteomes" id="UP000245647"/>
    </source>
</evidence>
<feature type="coiled-coil region" evidence="1">
    <location>
        <begin position="499"/>
        <end position="631"/>
    </location>
</feature>
<evidence type="ECO:0000256" key="3">
    <source>
        <dbReference type="SAM" id="Phobius"/>
    </source>
</evidence>
<feature type="region of interest" description="Disordered" evidence="2">
    <location>
        <begin position="1041"/>
        <end position="1062"/>
    </location>
</feature>
<feature type="region of interest" description="Disordered" evidence="2">
    <location>
        <begin position="732"/>
        <end position="763"/>
    </location>
</feature>
<reference evidence="4 5" key="1">
    <citation type="submission" date="2018-04" db="EMBL/GenBank/DDBJ databases">
        <title>Pedobacter chongqingensis sp. nov., isolated from a rottenly hemp rope.</title>
        <authorList>
            <person name="Cai Y."/>
        </authorList>
    </citation>
    <scope>NUCLEOTIDE SEQUENCE [LARGE SCALE GENOMIC DNA]</scope>
    <source>
        <strain evidence="4 5">FJ4-8</strain>
    </source>
</reference>
<feature type="transmembrane region" description="Helical" evidence="3">
    <location>
        <begin position="32"/>
        <end position="53"/>
    </location>
</feature>
<comment type="caution">
    <text evidence="4">The sequence shown here is derived from an EMBL/GenBank/DDBJ whole genome shotgun (WGS) entry which is preliminary data.</text>
</comment>
<feature type="region of interest" description="Disordered" evidence="2">
    <location>
        <begin position="676"/>
        <end position="704"/>
    </location>
</feature>
<feature type="transmembrane region" description="Helical" evidence="3">
    <location>
        <begin position="162"/>
        <end position="184"/>
    </location>
</feature>
<sequence>MRTEHSAGNYSALIKKVDEFIRKYYLNMVVRGIIYLAAALFISYILVTIAEYYGNFDQLVRSLLFFSFLFLNVSIAIRTIAVPLLSYFKLGKTISHEQASEIIGKHFSHIEDKLINTLQLKKLADENQHQRALIEAGINQKIADLSPIPFTSAINISENRRYLRFVIPPLTVIVLIALTAPSILSEGTERIIHYNKKYVKKAPFTFHLLNGKLQAVQGEDLTLRVKITGNEIPQDVYLEDGINSFKLDRENIILFNYTFRNLQQNKTFRLSGGGFHSAPFEIEVKKRPSLIDFNVRLHYPSYLERKAESLHNAGDLTVPEGTRITWTFSTENTNLIHFKTDSIVSELRPTSGNSFVHTLTAKKNAGIVIRPVNDEVKNNPSVSYNLNVIPDLRPSIEVSGQIDSINHNSFYFIGKISDDHGFSDVKFNYKLSDGKSEKYQSENIPVNKNSTESSFFHTWNIKGTGLKPGQEIEYFFEVFDNDGFNGPKSTRSEIKTFKLDTEEEIVRKSEKSAESIKNKMEQAIRQARSIEKEAVKMNKDLLSKRSLSFDEKSQIENLLNKQEKLEKLVNEIKKENKENLLRQNELDQKQEIIAKQKQIENLFNNVLDDKTKDLLKNIQQLLEQNSKIQTQQELSKMQMDDKSLQKELDRILELYKKLEFDQKLSSTINKLKNLSEKQEELGRKTSEEKNDIRKSGETQDQLKEEFSSIRKDLDELEKKHQNLETMNDFKNDQSAQQEIEQSQETVTKSLRNKNKEKASENMQKASSQMKKMAKKLEDAQQENETQEAGINLMNLRQILANLLKSSFNQEDVLLQVRNTSYSEPSFKNIVQKQKEILDNMKMIQDSLYSLSRRVPQIESFVNKEVQLINSNVDKAIQNLSDRKIPEAGRDQQYALTSINNLALMLSEVEDKVQKAMKSARQGGEGKQKSISGLSKMQEQLNQNMQKAREQMRQQGLKEGQAAGKGEMSEQMAKMARQQQMIREALQQINKELQKDAKGELENFGKVSKEMEQTETDLVNKKLKQETLLRQQQILTKLLEAEKAERERETDNQRESREGTVHSPVYNSLLENFKKIKHRETELLKTVPASLSLFYQLKVGDYFRNLESK</sequence>
<gene>
    <name evidence="4" type="ORF">DDR33_01850</name>
</gene>
<feature type="coiled-coil region" evidence="1">
    <location>
        <begin position="898"/>
        <end position="1002"/>
    </location>
</feature>
<evidence type="ECO:0000256" key="2">
    <source>
        <dbReference type="SAM" id="MobiDB-lite"/>
    </source>
</evidence>
<feature type="compositionally biased region" description="Low complexity" evidence="2">
    <location>
        <begin position="733"/>
        <end position="744"/>
    </location>
</feature>
<name>A0A2U2PN66_9SPHI</name>
<dbReference type="OrthoDB" id="9812498at2"/>
<dbReference type="RefSeq" id="WP_109414048.1">
    <property type="nucleotide sequence ID" value="NZ_QEAS01000001.1"/>
</dbReference>
<keyword evidence="1" id="KW-0175">Coiled coil</keyword>
<keyword evidence="5" id="KW-1185">Reference proteome</keyword>
<accession>A0A2U2PN66</accession>
<proteinExistence type="predicted"/>
<evidence type="ECO:0008006" key="6">
    <source>
        <dbReference type="Google" id="ProtNLM"/>
    </source>
</evidence>
<evidence type="ECO:0000256" key="1">
    <source>
        <dbReference type="SAM" id="Coils"/>
    </source>
</evidence>
<protein>
    <recommendedName>
        <fullName evidence="6">DUF4175 domain-containing protein</fullName>
    </recommendedName>
</protein>
<feature type="transmembrane region" description="Helical" evidence="3">
    <location>
        <begin position="65"/>
        <end position="88"/>
    </location>
</feature>
<feature type="compositionally biased region" description="Basic and acidic residues" evidence="2">
    <location>
        <begin position="1041"/>
        <end position="1059"/>
    </location>
</feature>
<keyword evidence="3" id="KW-0472">Membrane</keyword>
<dbReference type="Proteomes" id="UP000245647">
    <property type="component" value="Unassembled WGS sequence"/>
</dbReference>
<dbReference type="AlphaFoldDB" id="A0A2U2PN66"/>
<dbReference type="EMBL" id="QEAS01000001">
    <property type="protein sequence ID" value="PWG82629.1"/>
    <property type="molecule type" value="Genomic_DNA"/>
</dbReference>